<proteinExistence type="predicted"/>
<dbReference type="InterPro" id="IPR011051">
    <property type="entry name" value="RmlC_Cupin_sf"/>
</dbReference>
<comment type="caution">
    <text evidence="1">The sequence shown here is derived from an EMBL/GenBank/DDBJ whole genome shotgun (WGS) entry which is preliminary data.</text>
</comment>
<evidence type="ECO:0000313" key="1">
    <source>
        <dbReference type="EMBL" id="MCP1167565.1"/>
    </source>
</evidence>
<evidence type="ECO:0000313" key="2">
    <source>
        <dbReference type="Proteomes" id="UP001139477"/>
    </source>
</evidence>
<accession>A0A9X2JP04</accession>
<protein>
    <recommendedName>
        <fullName evidence="3">Cupin domain-containing protein</fullName>
    </recommendedName>
</protein>
<gene>
    <name evidence="1" type="ORF">NHG85_03310</name>
</gene>
<dbReference type="Proteomes" id="UP001139477">
    <property type="component" value="Unassembled WGS sequence"/>
</dbReference>
<keyword evidence="2" id="KW-1185">Reference proteome</keyword>
<organism evidence="1 2">
    <name type="scientific">Limimaricola litoreus</name>
    <dbReference type="NCBI Taxonomy" id="2955316"/>
    <lineage>
        <taxon>Bacteria</taxon>
        <taxon>Pseudomonadati</taxon>
        <taxon>Pseudomonadota</taxon>
        <taxon>Alphaproteobacteria</taxon>
        <taxon>Rhodobacterales</taxon>
        <taxon>Paracoccaceae</taxon>
        <taxon>Limimaricola</taxon>
    </lineage>
</organism>
<dbReference type="SUPFAM" id="SSF51182">
    <property type="entry name" value="RmlC-like cupins"/>
    <property type="match status" value="1"/>
</dbReference>
<sequence>MILSHADILAPGASAALTRAALTPARPMLHGHDFYELAWVQNGRVRHHLPEGREDLVEGDVIFAGPKQFGHWECDLVMFRKEFGKANVTSLV</sequence>
<dbReference type="AlphaFoldDB" id="A0A9X2JP04"/>
<reference evidence="1" key="1">
    <citation type="submission" date="2022-06" db="EMBL/GenBank/DDBJ databases">
        <title>Limimaricola sediminis sp. nov., isolated from an intertidal sediment.</title>
        <authorList>
            <person name="Shao X."/>
        </authorList>
    </citation>
    <scope>NUCLEOTIDE SEQUENCE</scope>
    <source>
        <strain evidence="1">ASW11-118</strain>
    </source>
</reference>
<evidence type="ECO:0008006" key="3">
    <source>
        <dbReference type="Google" id="ProtNLM"/>
    </source>
</evidence>
<feature type="non-terminal residue" evidence="1">
    <location>
        <position position="92"/>
    </location>
</feature>
<dbReference type="EMBL" id="JAMYXC010000040">
    <property type="protein sequence ID" value="MCP1167565.1"/>
    <property type="molecule type" value="Genomic_DNA"/>
</dbReference>
<name>A0A9X2JP04_9RHOB</name>